<keyword evidence="3" id="KW-1185">Reference proteome</keyword>
<keyword evidence="1" id="KW-0472">Membrane</keyword>
<evidence type="ECO:0000256" key="1">
    <source>
        <dbReference type="SAM" id="Phobius"/>
    </source>
</evidence>
<comment type="caution">
    <text evidence="2">The sequence shown here is derived from an EMBL/GenBank/DDBJ whole genome shotgun (WGS) entry which is preliminary data.</text>
</comment>
<dbReference type="EMBL" id="JABWGN010000001">
    <property type="protein sequence ID" value="NUW29937.1"/>
    <property type="molecule type" value="Genomic_DNA"/>
</dbReference>
<feature type="transmembrane region" description="Helical" evidence="1">
    <location>
        <begin position="137"/>
        <end position="157"/>
    </location>
</feature>
<accession>A0A7Y6I1E7</accession>
<proteinExistence type="predicted"/>
<protein>
    <submittedName>
        <fullName evidence="2">Uncharacterized protein</fullName>
    </submittedName>
</protein>
<organism evidence="2 3">
    <name type="scientific">Nonomuraea montanisoli</name>
    <dbReference type="NCBI Taxonomy" id="2741721"/>
    <lineage>
        <taxon>Bacteria</taxon>
        <taxon>Bacillati</taxon>
        <taxon>Actinomycetota</taxon>
        <taxon>Actinomycetes</taxon>
        <taxon>Streptosporangiales</taxon>
        <taxon>Streptosporangiaceae</taxon>
        <taxon>Nonomuraea</taxon>
    </lineage>
</organism>
<dbReference type="RefSeq" id="WP_175587431.1">
    <property type="nucleotide sequence ID" value="NZ_JABWGN010000001.1"/>
</dbReference>
<gene>
    <name evidence="2" type="ORF">HTZ77_00600</name>
</gene>
<evidence type="ECO:0000313" key="3">
    <source>
        <dbReference type="Proteomes" id="UP000586042"/>
    </source>
</evidence>
<feature type="transmembrane region" description="Helical" evidence="1">
    <location>
        <begin position="46"/>
        <end position="75"/>
    </location>
</feature>
<sequence>MPSRIRRAYRWTAARYGADPLHLLALLACFALTGYAATRVVAAGIWVGFVVWFVGAAIVHDLLLYPLYAVSDVTAQRRPWRRRRRPSGHPARPSSINYLRVPAALSGLLLLIWFPLILGLAGDTYHRSTGLDTSPYLGRWLLVTGVLFAGSAIAYAIRLRRHRVVARPRLHARAPRSPRSSPSG</sequence>
<dbReference type="AlphaFoldDB" id="A0A7Y6I1E7"/>
<dbReference type="Proteomes" id="UP000586042">
    <property type="component" value="Unassembled WGS sequence"/>
</dbReference>
<name>A0A7Y6I1E7_9ACTN</name>
<evidence type="ECO:0000313" key="2">
    <source>
        <dbReference type="EMBL" id="NUW29937.1"/>
    </source>
</evidence>
<keyword evidence="1" id="KW-0812">Transmembrane</keyword>
<reference evidence="2 3" key="1">
    <citation type="submission" date="2020-06" db="EMBL/GenBank/DDBJ databases">
        <title>Nonomuraea sp. SMC257, a novel actinomycete isolated from soil.</title>
        <authorList>
            <person name="Chanama M."/>
        </authorList>
    </citation>
    <scope>NUCLEOTIDE SEQUENCE [LARGE SCALE GENOMIC DNA]</scope>
    <source>
        <strain evidence="2 3">SMC257</strain>
    </source>
</reference>
<feature type="transmembrane region" description="Helical" evidence="1">
    <location>
        <begin position="96"/>
        <end position="117"/>
    </location>
</feature>
<keyword evidence="1" id="KW-1133">Transmembrane helix</keyword>